<sequence length="157" mass="18155">MRRLATLRFAGLALAVGVLFAAPAFAAPPPAGASAANLPKWEQLSPAQREQLIAPMRDRWNNSPEERERMFEHARRWQQMSPDERQNARRGMKRWEHLNPEERGQMRALFGKMRGLDDNARRALMERWRTMTPDQRRAWVQANPAPPKPEGGRPPRD</sequence>
<dbReference type="EMBL" id="JAJA02000001">
    <property type="protein sequence ID" value="KWS06921.1"/>
    <property type="molecule type" value="Genomic_DNA"/>
</dbReference>
<dbReference type="Proteomes" id="UP000023435">
    <property type="component" value="Unassembled WGS sequence"/>
</dbReference>
<comment type="caution">
    <text evidence="3">The sequence shown here is derived from an EMBL/GenBank/DDBJ whole genome shotgun (WGS) entry which is preliminary data.</text>
</comment>
<feature type="region of interest" description="Disordered" evidence="1">
    <location>
        <begin position="130"/>
        <end position="157"/>
    </location>
</feature>
<evidence type="ECO:0000313" key="3">
    <source>
        <dbReference type="EMBL" id="KWS06921.1"/>
    </source>
</evidence>
<protein>
    <recommendedName>
        <fullName evidence="5">DUF3106 domain-containing protein</fullName>
    </recommendedName>
</protein>
<feature type="region of interest" description="Disordered" evidence="1">
    <location>
        <begin position="56"/>
        <end position="100"/>
    </location>
</feature>
<feature type="chain" id="PRO_5007163735" description="DUF3106 domain-containing protein" evidence="2">
    <location>
        <begin position="27"/>
        <end position="157"/>
    </location>
</feature>
<gene>
    <name evidence="3" type="ORF">AZ78_4481</name>
</gene>
<feature type="signal peptide" evidence="2">
    <location>
        <begin position="1"/>
        <end position="26"/>
    </location>
</feature>
<evidence type="ECO:0000256" key="1">
    <source>
        <dbReference type="SAM" id="MobiDB-lite"/>
    </source>
</evidence>
<evidence type="ECO:0008006" key="5">
    <source>
        <dbReference type="Google" id="ProtNLM"/>
    </source>
</evidence>
<dbReference type="AlphaFoldDB" id="A0A120AHZ3"/>
<keyword evidence="2" id="KW-0732">Signal</keyword>
<evidence type="ECO:0000313" key="4">
    <source>
        <dbReference type="Proteomes" id="UP000023435"/>
    </source>
</evidence>
<name>A0A120AHZ3_9GAMM</name>
<reference evidence="3 4" key="1">
    <citation type="journal article" date="2014" name="Genome Announc.">
        <title>Draft Genome Sequence of Lysobacter capsici AZ78, a Bacterium Antagonistic to Plant-Pathogenic Oomycetes.</title>
        <authorList>
            <person name="Puopolo G."/>
            <person name="Sonego P."/>
            <person name="Engelen K."/>
            <person name="Pertot I."/>
        </authorList>
    </citation>
    <scope>NUCLEOTIDE SEQUENCE [LARGE SCALE GENOMIC DNA]</scope>
    <source>
        <strain evidence="3 4">AZ78</strain>
    </source>
</reference>
<dbReference type="Pfam" id="PF11304">
    <property type="entry name" value="DUF3106"/>
    <property type="match status" value="1"/>
</dbReference>
<dbReference type="RefSeq" id="WP_036114368.1">
    <property type="nucleotide sequence ID" value="NZ_JAJA02000001.1"/>
</dbReference>
<organism evidence="3 4">
    <name type="scientific">Lysobacter capsici AZ78</name>
    <dbReference type="NCBI Taxonomy" id="1444315"/>
    <lineage>
        <taxon>Bacteria</taxon>
        <taxon>Pseudomonadati</taxon>
        <taxon>Pseudomonadota</taxon>
        <taxon>Gammaproteobacteria</taxon>
        <taxon>Lysobacterales</taxon>
        <taxon>Lysobacteraceae</taxon>
        <taxon>Lysobacter</taxon>
    </lineage>
</organism>
<dbReference type="OrthoDB" id="5797406at2"/>
<proteinExistence type="predicted"/>
<dbReference type="InterPro" id="IPR021455">
    <property type="entry name" value="DUF3106"/>
</dbReference>
<feature type="compositionally biased region" description="Basic and acidic residues" evidence="1">
    <location>
        <begin position="82"/>
        <end position="100"/>
    </location>
</feature>
<accession>A0A120AHZ3</accession>
<evidence type="ECO:0000256" key="2">
    <source>
        <dbReference type="SAM" id="SignalP"/>
    </source>
</evidence>
<keyword evidence="4" id="KW-1185">Reference proteome</keyword>
<feature type="compositionally biased region" description="Basic and acidic residues" evidence="1">
    <location>
        <begin position="56"/>
        <end position="75"/>
    </location>
</feature>